<dbReference type="AlphaFoldDB" id="A0A2P2JM23"/>
<dbReference type="EMBL" id="GGEC01014022">
    <property type="protein sequence ID" value="MBW94505.1"/>
    <property type="molecule type" value="Transcribed_RNA"/>
</dbReference>
<sequence>MLFLQFIYHSRDIFSFCRLNWYLTAAVYSLLLLMDY</sequence>
<name>A0A2P2JM23_RHIMU</name>
<organism evidence="1">
    <name type="scientific">Rhizophora mucronata</name>
    <name type="common">Asiatic mangrove</name>
    <dbReference type="NCBI Taxonomy" id="61149"/>
    <lineage>
        <taxon>Eukaryota</taxon>
        <taxon>Viridiplantae</taxon>
        <taxon>Streptophyta</taxon>
        <taxon>Embryophyta</taxon>
        <taxon>Tracheophyta</taxon>
        <taxon>Spermatophyta</taxon>
        <taxon>Magnoliopsida</taxon>
        <taxon>eudicotyledons</taxon>
        <taxon>Gunneridae</taxon>
        <taxon>Pentapetalae</taxon>
        <taxon>rosids</taxon>
        <taxon>fabids</taxon>
        <taxon>Malpighiales</taxon>
        <taxon>Rhizophoraceae</taxon>
        <taxon>Rhizophora</taxon>
    </lineage>
</organism>
<evidence type="ECO:0000313" key="1">
    <source>
        <dbReference type="EMBL" id="MBW94505.1"/>
    </source>
</evidence>
<accession>A0A2P2JM23</accession>
<reference evidence="1" key="1">
    <citation type="submission" date="2018-02" db="EMBL/GenBank/DDBJ databases">
        <title>Rhizophora mucronata_Transcriptome.</title>
        <authorList>
            <person name="Meera S.P."/>
            <person name="Sreeshan A."/>
            <person name="Augustine A."/>
        </authorList>
    </citation>
    <scope>NUCLEOTIDE SEQUENCE</scope>
    <source>
        <tissue evidence="1">Leaf</tissue>
    </source>
</reference>
<proteinExistence type="predicted"/>
<protein>
    <submittedName>
        <fullName evidence="1">Uncharacterized protein</fullName>
    </submittedName>
</protein>